<dbReference type="AlphaFoldDB" id="A0A1F6E1X7"/>
<dbReference type="STRING" id="1798499.A3C95_00970"/>
<evidence type="ECO:0000313" key="2">
    <source>
        <dbReference type="Proteomes" id="UP000177107"/>
    </source>
</evidence>
<dbReference type="InterPro" id="IPR038555">
    <property type="entry name" value="Zincin_1_sf"/>
</dbReference>
<protein>
    <recommendedName>
        <fullName evidence="3">Metallopeptidase family protein</fullName>
    </recommendedName>
</protein>
<comment type="caution">
    <text evidence="1">The sequence shown here is derived from an EMBL/GenBank/DDBJ whole genome shotgun (WGS) entry which is preliminary data.</text>
</comment>
<sequence length="128" mass="14261">MERAAFEQIAAEEFANVSNKLAGKLSNLALLIEEAGDGALLGFYRGVPRTERGEGYGNLGTLPDTITLFYRPLLGEAEAIVRERRIASYEAVRVAIRETLWHEIAHHFGMDEDGVSAREEEGTNRYPH</sequence>
<dbReference type="SUPFAM" id="SSF55486">
    <property type="entry name" value="Metalloproteases ('zincins'), catalytic domain"/>
    <property type="match status" value="1"/>
</dbReference>
<dbReference type="EMBL" id="MFLM01000029">
    <property type="protein sequence ID" value="OGG67678.1"/>
    <property type="molecule type" value="Genomic_DNA"/>
</dbReference>
<dbReference type="CDD" id="cd12952">
    <property type="entry name" value="MMP_ACEL2062"/>
    <property type="match status" value="1"/>
</dbReference>
<evidence type="ECO:0000313" key="1">
    <source>
        <dbReference type="EMBL" id="OGG67678.1"/>
    </source>
</evidence>
<evidence type="ECO:0008006" key="3">
    <source>
        <dbReference type="Google" id="ProtNLM"/>
    </source>
</evidence>
<dbReference type="Proteomes" id="UP000177107">
    <property type="component" value="Unassembled WGS sequence"/>
</dbReference>
<proteinExistence type="predicted"/>
<reference evidence="1 2" key="1">
    <citation type="journal article" date="2016" name="Nat. Commun.">
        <title>Thousands of microbial genomes shed light on interconnected biogeochemical processes in an aquifer system.</title>
        <authorList>
            <person name="Anantharaman K."/>
            <person name="Brown C.T."/>
            <person name="Hug L.A."/>
            <person name="Sharon I."/>
            <person name="Castelle C.J."/>
            <person name="Probst A.J."/>
            <person name="Thomas B.C."/>
            <person name="Singh A."/>
            <person name="Wilkins M.J."/>
            <person name="Karaoz U."/>
            <person name="Brodie E.L."/>
            <person name="Williams K.H."/>
            <person name="Hubbard S.S."/>
            <person name="Banfield J.F."/>
        </authorList>
    </citation>
    <scope>NUCLEOTIDE SEQUENCE [LARGE SCALE GENOMIC DNA]</scope>
</reference>
<dbReference type="InterPro" id="IPR010428">
    <property type="entry name" value="Zincin_1"/>
</dbReference>
<dbReference type="Gene3D" id="3.30.2010.20">
    <property type="match status" value="1"/>
</dbReference>
<gene>
    <name evidence="1" type="ORF">A3C95_00970</name>
</gene>
<dbReference type="Pfam" id="PF06262">
    <property type="entry name" value="Zincin_1"/>
    <property type="match status" value="1"/>
</dbReference>
<organism evidence="1 2">
    <name type="scientific">Candidatus Kaiserbacteria bacterium RIFCSPHIGHO2_02_FULL_56_30</name>
    <dbReference type="NCBI Taxonomy" id="1798499"/>
    <lineage>
        <taxon>Bacteria</taxon>
        <taxon>Candidatus Kaiseribacteriota</taxon>
    </lineage>
</organism>
<name>A0A1F6E1X7_9BACT</name>
<accession>A0A1F6E1X7</accession>